<evidence type="ECO:0000313" key="3">
    <source>
        <dbReference type="Proteomes" id="UP000078348"/>
    </source>
</evidence>
<keyword evidence="3" id="KW-1185">Reference proteome</keyword>
<dbReference type="EMBL" id="LXWW01000578">
    <property type="protein sequence ID" value="OAO11810.1"/>
    <property type="molecule type" value="Genomic_DNA"/>
</dbReference>
<dbReference type="InterPro" id="IPR011992">
    <property type="entry name" value="EF-hand-dom_pair"/>
</dbReference>
<dbReference type="AlphaFoldDB" id="A0A196S3S6"/>
<gene>
    <name evidence="2" type="ORF">AV274_6511</name>
</gene>
<dbReference type="SUPFAM" id="SSF47473">
    <property type="entry name" value="EF-hand"/>
    <property type="match status" value="1"/>
</dbReference>
<evidence type="ECO:0000259" key="1">
    <source>
        <dbReference type="PROSITE" id="PS50222"/>
    </source>
</evidence>
<dbReference type="PROSITE" id="PS50222">
    <property type="entry name" value="EF_HAND_2"/>
    <property type="match status" value="1"/>
</dbReference>
<organism evidence="2 3">
    <name type="scientific">Blastocystis sp. subtype 1 (strain ATCC 50177 / NandII)</name>
    <dbReference type="NCBI Taxonomy" id="478820"/>
    <lineage>
        <taxon>Eukaryota</taxon>
        <taxon>Sar</taxon>
        <taxon>Stramenopiles</taxon>
        <taxon>Bigyra</taxon>
        <taxon>Opalozoa</taxon>
        <taxon>Opalinata</taxon>
        <taxon>Blastocystidae</taxon>
        <taxon>Blastocystis</taxon>
    </lineage>
</organism>
<proteinExistence type="predicted"/>
<dbReference type="OrthoDB" id="203428at2759"/>
<dbReference type="GO" id="GO:0005509">
    <property type="term" value="F:calcium ion binding"/>
    <property type="evidence" value="ECO:0007669"/>
    <property type="project" value="InterPro"/>
</dbReference>
<dbReference type="Gene3D" id="1.10.238.10">
    <property type="entry name" value="EF-hand"/>
    <property type="match status" value="1"/>
</dbReference>
<comment type="caution">
    <text evidence="2">The sequence shown here is derived from an EMBL/GenBank/DDBJ whole genome shotgun (WGS) entry which is preliminary data.</text>
</comment>
<evidence type="ECO:0000313" key="2">
    <source>
        <dbReference type="EMBL" id="OAO11810.1"/>
    </source>
</evidence>
<feature type="domain" description="EF-hand" evidence="1">
    <location>
        <begin position="22"/>
        <end position="57"/>
    </location>
</feature>
<accession>A0A196S3S6</accession>
<name>A0A196S3S6_BLAHN</name>
<protein>
    <recommendedName>
        <fullName evidence="1">EF-hand domain-containing protein</fullName>
    </recommendedName>
</protein>
<sequence length="313" mass="35888">MQNQQDSESYQRALQTYIALNDAKQAVKSTFRALDTDGDSCLSRNEFRTLLDTNHIRLSDQDFAYFFNMNQRNGKINYSRLREEIGRYVANDPLSGRSVLNSSVLINESVNEPLQDDHLMLRLDDVKAASNPYMNPYNHSRPQNISHIDSSFIDNHAFSNTVYRTGHYSRIAPRTDESSPDTSSITRDLLNYDFRPNVEFVHKEMIVSSATHIAQEALSAVVNALQQELIGVAVLRYSSFYQVVDTSSDSKYVITTIWSPVSDASSLSRVVDTAFEKSTWRKTCDRFLLLQNLKCDWMVDIHPNYSKCKFLVY</sequence>
<dbReference type="InterPro" id="IPR002048">
    <property type="entry name" value="EF_hand_dom"/>
</dbReference>
<reference evidence="2 3" key="1">
    <citation type="submission" date="2016-05" db="EMBL/GenBank/DDBJ databases">
        <title>Nuclear genome of Blastocystis sp. subtype 1 NandII.</title>
        <authorList>
            <person name="Gentekaki E."/>
            <person name="Curtis B."/>
            <person name="Stairs C."/>
            <person name="Eme L."/>
            <person name="Herman E."/>
            <person name="Klimes V."/>
            <person name="Arias M.C."/>
            <person name="Elias M."/>
            <person name="Hilliou F."/>
            <person name="Klute M."/>
            <person name="Malik S.-B."/>
            <person name="Pightling A."/>
            <person name="Rachubinski R."/>
            <person name="Salas D."/>
            <person name="Schlacht A."/>
            <person name="Suga H."/>
            <person name="Archibald J."/>
            <person name="Ball S.G."/>
            <person name="Clark G."/>
            <person name="Dacks J."/>
            <person name="Van Der Giezen M."/>
            <person name="Tsaousis A."/>
            <person name="Roger A."/>
        </authorList>
    </citation>
    <scope>NUCLEOTIDE SEQUENCE [LARGE SCALE GENOMIC DNA]</scope>
    <source>
        <strain evidence="3">ATCC 50177 / NandII</strain>
    </source>
</reference>
<dbReference type="Proteomes" id="UP000078348">
    <property type="component" value="Unassembled WGS sequence"/>
</dbReference>